<sequence length="261" mass="27214">MARQVSAEVARGGSDAVREARARLLLAVAALLVLSGLVHLVVFAVDDRPWAGPVSWRKPATFGLSFGVTLASVVWVTSYLRLRERTRTWLLGVFAADCVVEVAGVSLQAWRGVPSHLNRSTPTDAAVATVLALGGAVLIGVLGTFAVLAVRGRTDAAPSMRLALRAGFALLVAGLLAGAAMIAVGTVAMRTGSEAHAYAVTGFLKEFHGVTLHAVLVLPALAWLLARTSWPERRRLVVVRAGVAAYVAAALAALVLDLATA</sequence>
<feature type="transmembrane region" description="Helical" evidence="1">
    <location>
        <begin position="24"/>
        <end position="45"/>
    </location>
</feature>
<dbReference type="AlphaFoldDB" id="A0A6G6WJH4"/>
<accession>A0A6G6WJH4</accession>
<organism evidence="2 3">
    <name type="scientific">Nocardioides anomalus</name>
    <dbReference type="NCBI Taxonomy" id="2712223"/>
    <lineage>
        <taxon>Bacteria</taxon>
        <taxon>Bacillati</taxon>
        <taxon>Actinomycetota</taxon>
        <taxon>Actinomycetes</taxon>
        <taxon>Propionibacteriales</taxon>
        <taxon>Nocardioidaceae</taxon>
        <taxon>Nocardioides</taxon>
    </lineage>
</organism>
<reference evidence="2 3" key="1">
    <citation type="submission" date="2020-02" db="EMBL/GenBank/DDBJ databases">
        <title>Full genome sequence of Nocardioides sp. R-3366.</title>
        <authorList>
            <person name="Im W.-T."/>
        </authorList>
    </citation>
    <scope>NUCLEOTIDE SEQUENCE [LARGE SCALE GENOMIC DNA]</scope>
    <source>
        <strain evidence="2 3">R-3366</strain>
    </source>
</reference>
<feature type="transmembrane region" description="Helical" evidence="1">
    <location>
        <begin position="60"/>
        <end position="82"/>
    </location>
</feature>
<keyword evidence="1" id="KW-0812">Transmembrane</keyword>
<feature type="transmembrane region" description="Helical" evidence="1">
    <location>
        <begin position="237"/>
        <end position="256"/>
    </location>
</feature>
<feature type="transmembrane region" description="Helical" evidence="1">
    <location>
        <begin position="89"/>
        <end position="110"/>
    </location>
</feature>
<evidence type="ECO:0000313" key="3">
    <source>
        <dbReference type="Proteomes" id="UP000502996"/>
    </source>
</evidence>
<evidence type="ECO:0000313" key="2">
    <source>
        <dbReference type="EMBL" id="QIG45379.1"/>
    </source>
</evidence>
<name>A0A6G6WJH4_9ACTN</name>
<dbReference type="KEGG" id="nano:G5V58_23845"/>
<feature type="transmembrane region" description="Helical" evidence="1">
    <location>
        <begin position="162"/>
        <end position="187"/>
    </location>
</feature>
<gene>
    <name evidence="2" type="ORF">G5V58_23845</name>
</gene>
<dbReference type="EMBL" id="CP049257">
    <property type="protein sequence ID" value="QIG45379.1"/>
    <property type="molecule type" value="Genomic_DNA"/>
</dbReference>
<feature type="transmembrane region" description="Helical" evidence="1">
    <location>
        <begin position="207"/>
        <end position="225"/>
    </location>
</feature>
<dbReference type="Proteomes" id="UP000502996">
    <property type="component" value="Chromosome"/>
</dbReference>
<evidence type="ECO:0000256" key="1">
    <source>
        <dbReference type="SAM" id="Phobius"/>
    </source>
</evidence>
<keyword evidence="1" id="KW-1133">Transmembrane helix</keyword>
<keyword evidence="3" id="KW-1185">Reference proteome</keyword>
<proteinExistence type="predicted"/>
<protein>
    <submittedName>
        <fullName evidence="2">Uncharacterized protein</fullName>
    </submittedName>
</protein>
<keyword evidence="1" id="KW-0472">Membrane</keyword>
<feature type="transmembrane region" description="Helical" evidence="1">
    <location>
        <begin position="130"/>
        <end position="150"/>
    </location>
</feature>